<evidence type="ECO:0000313" key="1">
    <source>
        <dbReference type="EMBL" id="KAK7677506.1"/>
    </source>
</evidence>
<protein>
    <submittedName>
        <fullName evidence="1">Uncharacterized protein</fullName>
    </submittedName>
</protein>
<accession>A0AAW0FJG6</accession>
<dbReference type="Gene3D" id="3.80.10.10">
    <property type="entry name" value="Ribonuclease Inhibitor"/>
    <property type="match status" value="1"/>
</dbReference>
<gene>
    <name evidence="1" type="ORF">QCA50_019512</name>
</gene>
<comment type="caution">
    <text evidence="1">The sequence shown here is derived from an EMBL/GenBank/DDBJ whole genome shotgun (WGS) entry which is preliminary data.</text>
</comment>
<sequence length="470" mass="53929">MHIPVLESLIGFTSGRKPPPPVGDSDVLQGLEKQIPAEIVQRVLKHYLPSVLRAHNAPLFYYREVQEPSDKRRTQRAHIDEYRKQVHFARRVNRTWYSAALDYLYTYPILLTYRQIAALSDTLKMYPKMCIARDLTVVYDHRLHYSPEKFMSILQTSTHLDTLSIMYRETRDFSVSLFKRRFDALVNVAPRLRKLTLYGGHDWSTELKLSFPNLEYLCLQYLGISDANILCGDLPSLHTLQLVQVNFAASHIVWQNIGNLPNLNSLEVYLTNSAQMFSFMENSHFMSSKSIKYLTVGIIDSVSSIRMNMWRLLHELIHLTVLLNTKLQQVPYQRHVADGMSAFLQYTAKYHSLKDIQMVTQFGFGETEDRENEGTNPGENCALEKARKNTDAFFSGRETEDQDEEIPPKVSLGGLACARRNRIKVKTVWCGQCKFSILAYRVSILKSIGIDLAAFVNYSAAGSTRTCHKI</sequence>
<dbReference type="AlphaFoldDB" id="A0AAW0FJG6"/>
<dbReference type="InterPro" id="IPR032675">
    <property type="entry name" value="LRR_dom_sf"/>
</dbReference>
<dbReference type="EMBL" id="JASBNA010000087">
    <property type="protein sequence ID" value="KAK7677506.1"/>
    <property type="molecule type" value="Genomic_DNA"/>
</dbReference>
<evidence type="ECO:0000313" key="2">
    <source>
        <dbReference type="Proteomes" id="UP001385951"/>
    </source>
</evidence>
<organism evidence="1 2">
    <name type="scientific">Cerrena zonata</name>
    <dbReference type="NCBI Taxonomy" id="2478898"/>
    <lineage>
        <taxon>Eukaryota</taxon>
        <taxon>Fungi</taxon>
        <taxon>Dikarya</taxon>
        <taxon>Basidiomycota</taxon>
        <taxon>Agaricomycotina</taxon>
        <taxon>Agaricomycetes</taxon>
        <taxon>Polyporales</taxon>
        <taxon>Cerrenaceae</taxon>
        <taxon>Cerrena</taxon>
    </lineage>
</organism>
<name>A0AAW0FJG6_9APHY</name>
<keyword evidence="2" id="KW-1185">Reference proteome</keyword>
<reference evidence="1 2" key="1">
    <citation type="submission" date="2022-09" db="EMBL/GenBank/DDBJ databases">
        <authorList>
            <person name="Palmer J.M."/>
        </authorList>
    </citation>
    <scope>NUCLEOTIDE SEQUENCE [LARGE SCALE GENOMIC DNA]</scope>
    <source>
        <strain evidence="1 2">DSM 7382</strain>
    </source>
</reference>
<dbReference type="Proteomes" id="UP001385951">
    <property type="component" value="Unassembled WGS sequence"/>
</dbReference>
<proteinExistence type="predicted"/>
<dbReference type="SUPFAM" id="SSF52047">
    <property type="entry name" value="RNI-like"/>
    <property type="match status" value="1"/>
</dbReference>